<comment type="caution">
    <text evidence="2">The sequence shown here is derived from an EMBL/GenBank/DDBJ whole genome shotgun (WGS) entry which is preliminary data.</text>
</comment>
<feature type="compositionally biased region" description="Polar residues" evidence="1">
    <location>
        <begin position="209"/>
        <end position="224"/>
    </location>
</feature>
<proteinExistence type="predicted"/>
<protein>
    <submittedName>
        <fullName evidence="2">Uncharacterized protein</fullName>
    </submittedName>
</protein>
<dbReference type="AlphaFoldDB" id="X8J2V5"/>
<feature type="region of interest" description="Disordered" evidence="1">
    <location>
        <begin position="209"/>
        <end position="230"/>
    </location>
</feature>
<evidence type="ECO:0000256" key="1">
    <source>
        <dbReference type="SAM" id="MobiDB-lite"/>
    </source>
</evidence>
<sequence length="230" mass="25395">MTQALRARKSEYVVPKHTPGIKAAASGSKHMLTCKKVKGASEKKTKISKPDDFIDLSSSDGDNFINWLMERKETCNLATAVIMDRNCKLYLAREQIAVLHQENNKLWLQIRNDQVKKVVQQRLKDLRVSLNPTTLPTASTTSPDIPTEITNDQIHLALQMYLQDNNLKLATAYTLNHGALWEDAMSGHAFNLTHPFQFHLANGNFDTSAGGNSGASSQPSNSNAGPAHAK</sequence>
<name>X8J2V5_9AGAM</name>
<organism evidence="2 3">
    <name type="scientific">Rhizoctonia solani AG-3 Rhs1AP</name>
    <dbReference type="NCBI Taxonomy" id="1086054"/>
    <lineage>
        <taxon>Eukaryota</taxon>
        <taxon>Fungi</taxon>
        <taxon>Dikarya</taxon>
        <taxon>Basidiomycota</taxon>
        <taxon>Agaricomycotina</taxon>
        <taxon>Agaricomycetes</taxon>
        <taxon>Cantharellales</taxon>
        <taxon>Ceratobasidiaceae</taxon>
        <taxon>Rhizoctonia</taxon>
    </lineage>
</organism>
<feature type="non-terminal residue" evidence="2">
    <location>
        <position position="230"/>
    </location>
</feature>
<dbReference type="Proteomes" id="UP000030108">
    <property type="component" value="Unassembled WGS sequence"/>
</dbReference>
<reference evidence="3" key="1">
    <citation type="journal article" date="2014" name="Genome Announc.">
        <title>Draft genome sequence of the plant-pathogenic soil fungus Rhizoctonia solani anastomosis group 3 strain Rhs1AP.</title>
        <authorList>
            <person name="Cubeta M.A."/>
            <person name="Thomas E."/>
            <person name="Dean R.A."/>
            <person name="Jabaji S."/>
            <person name="Neate S.M."/>
            <person name="Tavantzis S."/>
            <person name="Toda T."/>
            <person name="Vilgalys R."/>
            <person name="Bharathan N."/>
            <person name="Fedorova-Abrams N."/>
            <person name="Pakala S.B."/>
            <person name="Pakala S.M."/>
            <person name="Zafar N."/>
            <person name="Joardar V."/>
            <person name="Losada L."/>
            <person name="Nierman W.C."/>
        </authorList>
    </citation>
    <scope>NUCLEOTIDE SEQUENCE [LARGE SCALE GENOMIC DNA]</scope>
    <source>
        <strain evidence="3">AG-3</strain>
    </source>
</reference>
<gene>
    <name evidence="2" type="ORF">RSOL_167820</name>
</gene>
<evidence type="ECO:0000313" key="3">
    <source>
        <dbReference type="Proteomes" id="UP000030108"/>
    </source>
</evidence>
<dbReference type="OrthoDB" id="3308367at2759"/>
<evidence type="ECO:0000313" key="2">
    <source>
        <dbReference type="EMBL" id="EUC56262.1"/>
    </source>
</evidence>
<accession>X8J2V5</accession>
<dbReference type="EMBL" id="JATN01000322">
    <property type="protein sequence ID" value="EUC56262.1"/>
    <property type="molecule type" value="Genomic_DNA"/>
</dbReference>